<dbReference type="Proteomes" id="UP000256269">
    <property type="component" value="Unassembled WGS sequence"/>
</dbReference>
<dbReference type="GO" id="GO:0006139">
    <property type="term" value="P:nucleobase-containing compound metabolic process"/>
    <property type="evidence" value="ECO:0007669"/>
    <property type="project" value="InterPro"/>
</dbReference>
<dbReference type="GO" id="GO:0009249">
    <property type="term" value="P:protein lipoylation"/>
    <property type="evidence" value="ECO:0007669"/>
    <property type="project" value="InterPro"/>
</dbReference>
<evidence type="ECO:0000256" key="13">
    <source>
        <dbReference type="ARBA" id="ARBA00073590"/>
    </source>
</evidence>
<dbReference type="Pfam" id="PF13307">
    <property type="entry name" value="Helicase_C_2"/>
    <property type="match status" value="1"/>
</dbReference>
<evidence type="ECO:0000256" key="2">
    <source>
        <dbReference type="ARBA" id="ARBA00012334"/>
    </source>
</evidence>
<evidence type="ECO:0000256" key="10">
    <source>
        <dbReference type="ARBA" id="ARBA00038058"/>
    </source>
</evidence>
<evidence type="ECO:0000256" key="3">
    <source>
        <dbReference type="ARBA" id="ARBA00022679"/>
    </source>
</evidence>
<dbReference type="GO" id="GO:0003676">
    <property type="term" value="F:nucleic acid binding"/>
    <property type="evidence" value="ECO:0007669"/>
    <property type="project" value="InterPro"/>
</dbReference>
<sequence>MRRVDLGVVEYERAAEDMRGWVTERQEGRAEDRLFLLSHPPVVTYGPRTDPADLPAGMPTVQVDRGGYATYHGPGQLVGYLVINVRDRGPVDVVRWVENGLIDALAALGFATIRRDTPPGANSLVGVWTPDHRKLVSIGMRIRRGVTSHGFAVNVDPDMSVYRDFTACALPGVTMCSLAELAAEQGVPTPSEAAVRDACATALGAVRDTRRPWSGELREAPPVPGPSPDFDRPPPDATTARADAGDRNPAREGTGPEGAEPRRRRRRNPTLSGVAGNVSLVPELPSVESLLAEAVEAVGGTQRPGQVEMALAVERAIRTGEHLAVQAGTGTGKSLGYLVPAVRHAVAEEATVVVSTATIALQRQLVDRDLPRLAKALKKSLGREPTFAILKGRRNYLCMHRVHSGAPDEPEDEGLFDPFAISRLGRDVKRLHEWSSDTETGDRDELVPGVSDQAWRQLSVSAKECLGVSKCPIGVDCFAERARAEAGRADVVVTNHALLAIDALEGYKVLPEHDLVIVDEAHDLVDRVTSVATAELSTAALAVAVRRCGRQIEDDVADQLSESGEGLEIVLSEMPIGRLDAMPRALSGALAAVRDAAHRCITALGPERKEDPEGAVGRKLALAMLDEIHDTSVRLLEAFDGDEAHRRDVVWLAGDFRDDSKPPTVKVAPLGVGGLLRERLFAPRTTVLTSATLTLGGTFDALARQWGLPASSQVRELDATATDKEPPSDLSAPRWSGMDVGSPFEHGRSGILYLARHLPTPGRDGLPQAYLDEIVELVNAAGGRTLGLFSSMRAAKQAAEAIRTRIEYPVLCQGEDSTAQLVKKFADDVRCCLFGTLSLWQGVDVPGDSLQLVIVDRIPFPRPDDPLASARQRAVEARGGNGFLTVAATHAALLLAQGAGRLLRSTNDKGVVAILDPRLATARYGGFLRASLPPFWTTHDPEVVRAALARLDDAASA</sequence>
<feature type="domain" description="BPL/LPL catalytic" evidence="17">
    <location>
        <begin position="28"/>
        <end position="211"/>
    </location>
</feature>
<name>A0A3E0H4S3_9PSEU</name>
<dbReference type="Pfam" id="PF00270">
    <property type="entry name" value="DEAD"/>
    <property type="match status" value="1"/>
</dbReference>
<dbReference type="InterPro" id="IPR011545">
    <property type="entry name" value="DEAD/DEAH_box_helicase_dom"/>
</dbReference>
<comment type="pathway">
    <text evidence="1">Protein modification; protein lipoylation via endogenous pathway; protein N(6)-(lipoyl)lysine from octanoyl-[acyl-carrier-protein]: step 1/2.</text>
</comment>
<dbReference type="InterPro" id="IPR014001">
    <property type="entry name" value="Helicase_ATP-bd"/>
</dbReference>
<dbReference type="InterPro" id="IPR027417">
    <property type="entry name" value="P-loop_NTPase"/>
</dbReference>
<gene>
    <name evidence="18" type="ORF">BCF44_114254</name>
</gene>
<dbReference type="PROSITE" id="PS51193">
    <property type="entry name" value="HELICASE_ATP_BIND_2"/>
    <property type="match status" value="1"/>
</dbReference>
<feature type="region of interest" description="Disordered" evidence="15">
    <location>
        <begin position="715"/>
        <end position="736"/>
    </location>
</feature>
<evidence type="ECO:0000256" key="4">
    <source>
        <dbReference type="ARBA" id="ARBA00022741"/>
    </source>
</evidence>
<dbReference type="CDD" id="cd16444">
    <property type="entry name" value="LipB"/>
    <property type="match status" value="1"/>
</dbReference>
<keyword evidence="3" id="KW-0808">Transferase</keyword>
<dbReference type="Pfam" id="PF21948">
    <property type="entry name" value="LplA-B_cat"/>
    <property type="match status" value="1"/>
</dbReference>
<dbReference type="EC" id="5.6.2.3" evidence="11"/>
<evidence type="ECO:0000256" key="15">
    <source>
        <dbReference type="SAM" id="MobiDB-lite"/>
    </source>
</evidence>
<evidence type="ECO:0000256" key="8">
    <source>
        <dbReference type="ARBA" id="ARBA00023315"/>
    </source>
</evidence>
<dbReference type="PROSITE" id="PS51733">
    <property type="entry name" value="BPL_LPL_CATALYTIC"/>
    <property type="match status" value="1"/>
</dbReference>
<keyword evidence="5" id="KW-0378">Hydrolase</keyword>
<dbReference type="FunFam" id="3.40.50.300:FF:000437">
    <property type="entry name" value="ATP-dependent DNA helicase DinG"/>
    <property type="match status" value="1"/>
</dbReference>
<feature type="domain" description="Helicase ATP-binding" evidence="16">
    <location>
        <begin position="292"/>
        <end position="564"/>
    </location>
</feature>
<dbReference type="PANTHER" id="PTHR10993">
    <property type="entry name" value="OCTANOYLTRANSFERASE"/>
    <property type="match status" value="1"/>
</dbReference>
<dbReference type="GO" id="GO:0033819">
    <property type="term" value="F:lipoyl(octanoyl) transferase activity"/>
    <property type="evidence" value="ECO:0007669"/>
    <property type="project" value="UniProtKB-EC"/>
</dbReference>
<evidence type="ECO:0000256" key="6">
    <source>
        <dbReference type="ARBA" id="ARBA00022806"/>
    </source>
</evidence>
<keyword evidence="4" id="KW-0547">Nucleotide-binding</keyword>
<evidence type="ECO:0000256" key="1">
    <source>
        <dbReference type="ARBA" id="ARBA00004821"/>
    </source>
</evidence>
<dbReference type="EC" id="2.3.1.181" evidence="2"/>
<dbReference type="SMART" id="SM00491">
    <property type="entry name" value="HELICc2"/>
    <property type="match status" value="1"/>
</dbReference>
<keyword evidence="19" id="KW-1185">Reference proteome</keyword>
<dbReference type="AlphaFoldDB" id="A0A3E0H4S3"/>
<evidence type="ECO:0000259" key="17">
    <source>
        <dbReference type="PROSITE" id="PS51733"/>
    </source>
</evidence>
<dbReference type="GO" id="GO:0043139">
    <property type="term" value="F:5'-3' DNA helicase activity"/>
    <property type="evidence" value="ECO:0007669"/>
    <property type="project" value="UniProtKB-EC"/>
</dbReference>
<dbReference type="PANTHER" id="PTHR10993:SF7">
    <property type="entry name" value="LIPOYLTRANSFERASE 2, MITOCHONDRIAL-RELATED"/>
    <property type="match status" value="1"/>
</dbReference>
<dbReference type="GO" id="GO:0005524">
    <property type="term" value="F:ATP binding"/>
    <property type="evidence" value="ECO:0007669"/>
    <property type="project" value="UniProtKB-KW"/>
</dbReference>
<evidence type="ECO:0000313" key="18">
    <source>
        <dbReference type="EMBL" id="REH38229.1"/>
    </source>
</evidence>
<dbReference type="InterPro" id="IPR004143">
    <property type="entry name" value="BPL_LPL_catalytic"/>
</dbReference>
<dbReference type="SMART" id="SM00487">
    <property type="entry name" value="DEXDc"/>
    <property type="match status" value="1"/>
</dbReference>
<dbReference type="Gene3D" id="3.40.50.300">
    <property type="entry name" value="P-loop containing nucleotide triphosphate hydrolases"/>
    <property type="match status" value="2"/>
</dbReference>
<dbReference type="UniPathway" id="UPA00538">
    <property type="reaction ID" value="UER00592"/>
</dbReference>
<evidence type="ECO:0000256" key="5">
    <source>
        <dbReference type="ARBA" id="ARBA00022801"/>
    </source>
</evidence>
<comment type="catalytic activity">
    <reaction evidence="12">
        <text>ATP + H2O = ADP + phosphate + H(+)</text>
        <dbReference type="Rhea" id="RHEA:13065"/>
        <dbReference type="ChEBI" id="CHEBI:15377"/>
        <dbReference type="ChEBI" id="CHEBI:15378"/>
        <dbReference type="ChEBI" id="CHEBI:30616"/>
        <dbReference type="ChEBI" id="CHEBI:43474"/>
        <dbReference type="ChEBI" id="CHEBI:456216"/>
        <dbReference type="EC" id="5.6.2.3"/>
    </reaction>
</comment>
<reference evidence="18 19" key="1">
    <citation type="submission" date="2018-08" db="EMBL/GenBank/DDBJ databases">
        <title>Genomic Encyclopedia of Archaeal and Bacterial Type Strains, Phase II (KMG-II): from individual species to whole genera.</title>
        <authorList>
            <person name="Goeker M."/>
        </authorList>
    </citation>
    <scope>NUCLEOTIDE SEQUENCE [LARGE SCALE GENOMIC DNA]</scope>
    <source>
        <strain evidence="18 19">DSM 45791</strain>
    </source>
</reference>
<feature type="compositionally biased region" description="Basic and acidic residues" evidence="15">
    <location>
        <begin position="715"/>
        <end position="727"/>
    </location>
</feature>
<dbReference type="EMBL" id="QUNO01000014">
    <property type="protein sequence ID" value="REH38229.1"/>
    <property type="molecule type" value="Genomic_DNA"/>
</dbReference>
<evidence type="ECO:0000256" key="9">
    <source>
        <dbReference type="ARBA" id="ARBA00024732"/>
    </source>
</evidence>
<dbReference type="Gene3D" id="3.30.930.10">
    <property type="entry name" value="Bira Bifunctional Protein, Domain 2"/>
    <property type="match status" value="1"/>
</dbReference>
<feature type="compositionally biased region" description="Basic and acidic residues" evidence="15">
    <location>
        <begin position="210"/>
        <end position="219"/>
    </location>
</feature>
<dbReference type="GO" id="GO:0016887">
    <property type="term" value="F:ATP hydrolysis activity"/>
    <property type="evidence" value="ECO:0007669"/>
    <property type="project" value="RHEA"/>
</dbReference>
<dbReference type="InterPro" id="IPR045864">
    <property type="entry name" value="aa-tRNA-synth_II/BPL/LPL"/>
</dbReference>
<protein>
    <recommendedName>
        <fullName evidence="13">ATP-dependent helicase DinG</fullName>
        <ecNumber evidence="2">2.3.1.181</ecNumber>
        <ecNumber evidence="11">5.6.2.3</ecNumber>
    </recommendedName>
    <alternativeName>
        <fullName evidence="14">DNA 5'-3' helicase DinG</fullName>
    </alternativeName>
</protein>
<evidence type="ECO:0000259" key="16">
    <source>
        <dbReference type="PROSITE" id="PS51193"/>
    </source>
</evidence>
<evidence type="ECO:0000313" key="19">
    <source>
        <dbReference type="Proteomes" id="UP000256269"/>
    </source>
</evidence>
<evidence type="ECO:0000256" key="11">
    <source>
        <dbReference type="ARBA" id="ARBA00044969"/>
    </source>
</evidence>
<dbReference type="SUPFAM" id="SSF52540">
    <property type="entry name" value="P-loop containing nucleoside triphosphate hydrolases"/>
    <property type="match status" value="1"/>
</dbReference>
<dbReference type="InterPro" id="IPR014013">
    <property type="entry name" value="Helic_SF1/SF2_ATP-bd_DinG/Rad3"/>
</dbReference>
<comment type="function">
    <text evidence="9">Catalyzes the transfer of endogenously produced octanoic acid from octanoyl-acyl-carrier-protein onto the lipoyl domains of lipoate-dependent enzymes. Lipoyl-ACP can also act as a substrate although octanoyl-ACP is likely to be the physiological substrate.</text>
</comment>
<dbReference type="PROSITE" id="PS01313">
    <property type="entry name" value="LIPB"/>
    <property type="match status" value="1"/>
</dbReference>
<keyword evidence="7" id="KW-0067">ATP-binding</keyword>
<dbReference type="NCBIfam" id="TIGR00214">
    <property type="entry name" value="lipB"/>
    <property type="match status" value="1"/>
</dbReference>
<keyword evidence="6 18" id="KW-0347">Helicase</keyword>
<accession>A0A3E0H4S3</accession>
<dbReference type="SUPFAM" id="SSF55681">
    <property type="entry name" value="Class II aaRS and biotin synthetases"/>
    <property type="match status" value="1"/>
</dbReference>
<comment type="similarity">
    <text evidence="10">Belongs to the helicase family. DinG subfamily.</text>
</comment>
<evidence type="ECO:0000256" key="7">
    <source>
        <dbReference type="ARBA" id="ARBA00022840"/>
    </source>
</evidence>
<evidence type="ECO:0000256" key="14">
    <source>
        <dbReference type="ARBA" id="ARBA00079061"/>
    </source>
</evidence>
<feature type="region of interest" description="Disordered" evidence="15">
    <location>
        <begin position="210"/>
        <end position="276"/>
    </location>
</feature>
<organism evidence="18 19">
    <name type="scientific">Kutzneria buriramensis</name>
    <dbReference type="NCBI Taxonomy" id="1045776"/>
    <lineage>
        <taxon>Bacteria</taxon>
        <taxon>Bacillati</taxon>
        <taxon>Actinomycetota</taxon>
        <taxon>Actinomycetes</taxon>
        <taxon>Pseudonocardiales</taxon>
        <taxon>Pseudonocardiaceae</taxon>
        <taxon>Kutzneria</taxon>
    </lineage>
</organism>
<dbReference type="InterPro" id="IPR006555">
    <property type="entry name" value="ATP-dep_Helicase_C"/>
</dbReference>
<dbReference type="InterPro" id="IPR020605">
    <property type="entry name" value="Octanoyltransferase_CS"/>
</dbReference>
<dbReference type="OrthoDB" id="9805194at2"/>
<proteinExistence type="inferred from homology"/>
<evidence type="ECO:0000256" key="12">
    <source>
        <dbReference type="ARBA" id="ARBA00048954"/>
    </source>
</evidence>
<dbReference type="InterPro" id="IPR000544">
    <property type="entry name" value="Octanoyltransferase"/>
</dbReference>
<keyword evidence="8" id="KW-0012">Acyltransferase</keyword>
<comment type="caution">
    <text evidence="18">The sequence shown here is derived from an EMBL/GenBank/DDBJ whole genome shotgun (WGS) entry which is preliminary data.</text>
</comment>